<feature type="non-terminal residue" evidence="8">
    <location>
        <position position="182"/>
    </location>
</feature>
<name>A0A9P6LT17_9FUNG</name>
<evidence type="ECO:0000256" key="2">
    <source>
        <dbReference type="ARBA" id="ARBA00008860"/>
    </source>
</evidence>
<proteinExistence type="inferred from homology"/>
<keyword evidence="5" id="KW-0687">Ribonucleoprotein</keyword>
<dbReference type="Proteomes" id="UP000749646">
    <property type="component" value="Unassembled WGS sequence"/>
</dbReference>
<evidence type="ECO:0000256" key="3">
    <source>
        <dbReference type="ARBA" id="ARBA00022980"/>
    </source>
</evidence>
<evidence type="ECO:0000313" key="9">
    <source>
        <dbReference type="Proteomes" id="UP000749646"/>
    </source>
</evidence>
<dbReference type="GO" id="GO:0005739">
    <property type="term" value="C:mitochondrion"/>
    <property type="evidence" value="ECO:0007669"/>
    <property type="project" value="UniProtKB-SubCell"/>
</dbReference>
<evidence type="ECO:0000256" key="4">
    <source>
        <dbReference type="ARBA" id="ARBA00023128"/>
    </source>
</evidence>
<organism evidence="8 9">
    <name type="scientific">Modicella reniformis</name>
    <dbReference type="NCBI Taxonomy" id="1440133"/>
    <lineage>
        <taxon>Eukaryota</taxon>
        <taxon>Fungi</taxon>
        <taxon>Fungi incertae sedis</taxon>
        <taxon>Mucoromycota</taxon>
        <taxon>Mortierellomycotina</taxon>
        <taxon>Mortierellomycetes</taxon>
        <taxon>Mortierellales</taxon>
        <taxon>Mortierellaceae</taxon>
        <taxon>Modicella</taxon>
    </lineage>
</organism>
<protein>
    <recommendedName>
        <fullName evidence="6">Large ribosomal subunit protein mL50</fullName>
    </recommendedName>
</protein>
<reference evidence="8" key="1">
    <citation type="journal article" date="2020" name="Fungal Divers.">
        <title>Resolving the Mortierellaceae phylogeny through synthesis of multi-gene phylogenetics and phylogenomics.</title>
        <authorList>
            <person name="Vandepol N."/>
            <person name="Liber J."/>
            <person name="Desiro A."/>
            <person name="Na H."/>
            <person name="Kennedy M."/>
            <person name="Barry K."/>
            <person name="Grigoriev I.V."/>
            <person name="Miller A.N."/>
            <person name="O'Donnell K."/>
            <person name="Stajich J.E."/>
            <person name="Bonito G."/>
        </authorList>
    </citation>
    <scope>NUCLEOTIDE SEQUENCE</scope>
    <source>
        <strain evidence="8">MES-2147</strain>
    </source>
</reference>
<evidence type="ECO:0000256" key="1">
    <source>
        <dbReference type="ARBA" id="ARBA00004173"/>
    </source>
</evidence>
<comment type="subcellular location">
    <subcellularLocation>
        <location evidence="1">Mitochondrion</location>
    </subcellularLocation>
</comment>
<dbReference type="GO" id="GO:1990904">
    <property type="term" value="C:ribonucleoprotein complex"/>
    <property type="evidence" value="ECO:0007669"/>
    <property type="project" value="UniProtKB-KW"/>
</dbReference>
<dbReference type="GO" id="GO:0005840">
    <property type="term" value="C:ribosome"/>
    <property type="evidence" value="ECO:0007669"/>
    <property type="project" value="UniProtKB-KW"/>
</dbReference>
<keyword evidence="9" id="KW-1185">Reference proteome</keyword>
<gene>
    <name evidence="8" type="ORF">BGZ65_003504</name>
</gene>
<keyword evidence="3" id="KW-0689">Ribosomal protein</keyword>
<keyword evidence="4" id="KW-0496">Mitochondrion</keyword>
<feature type="region of interest" description="Disordered" evidence="7">
    <location>
        <begin position="13"/>
        <end position="58"/>
    </location>
</feature>
<comment type="caution">
    <text evidence="8">The sequence shown here is derived from an EMBL/GenBank/DDBJ whole genome shotgun (WGS) entry which is preliminary data.</text>
</comment>
<evidence type="ECO:0000313" key="8">
    <source>
        <dbReference type="EMBL" id="KAF9935088.1"/>
    </source>
</evidence>
<comment type="similarity">
    <text evidence="2">Belongs to the mitochondrion-specific ribosomal protein mL50 family.</text>
</comment>
<dbReference type="OrthoDB" id="6220758at2759"/>
<evidence type="ECO:0000256" key="7">
    <source>
        <dbReference type="SAM" id="MobiDB-lite"/>
    </source>
</evidence>
<sequence length="182" mass="20694">RGFLSRLNPFAKSTAAVEPTQPTEAAKATEDLKVEIEEEEEEQPVPSWKNERQSLTPEQLEESIRSAAAPFVDTASTFHLNKIELIDPKIKFQVLKAYVVSTGHEIPNKDLASIHTLRDLYSTVQRLDQEARALPENPKGHVVAEWFDKNKTNLPPNMVFIPYKKSKGIKVEDRKSTNKRFL</sequence>
<dbReference type="AlphaFoldDB" id="A0A9P6LT17"/>
<accession>A0A9P6LT17</accession>
<dbReference type="EMBL" id="JAAAHW010009890">
    <property type="protein sequence ID" value="KAF9935088.1"/>
    <property type="molecule type" value="Genomic_DNA"/>
</dbReference>
<dbReference type="Pfam" id="PF10501">
    <property type="entry name" value="Ribosomal_L50"/>
    <property type="match status" value="1"/>
</dbReference>
<evidence type="ECO:0000256" key="6">
    <source>
        <dbReference type="ARBA" id="ARBA00035183"/>
    </source>
</evidence>
<dbReference type="InterPro" id="IPR018305">
    <property type="entry name" value="Ribosomal_m50"/>
</dbReference>
<evidence type="ECO:0000256" key="5">
    <source>
        <dbReference type="ARBA" id="ARBA00023274"/>
    </source>
</evidence>